<dbReference type="Pfam" id="PF13649">
    <property type="entry name" value="Methyltransf_25"/>
    <property type="match status" value="1"/>
</dbReference>
<protein>
    <submittedName>
        <fullName evidence="5">Methyltransferase domain-containing protein</fullName>
    </submittedName>
</protein>
<dbReference type="GO" id="GO:0008168">
    <property type="term" value="F:methyltransferase activity"/>
    <property type="evidence" value="ECO:0007669"/>
    <property type="project" value="UniProtKB-KW"/>
</dbReference>
<dbReference type="CDD" id="cd02440">
    <property type="entry name" value="AdoMet_MTases"/>
    <property type="match status" value="1"/>
</dbReference>
<dbReference type="RefSeq" id="WP_089002157.1">
    <property type="nucleotide sequence ID" value="NZ_JBFAAC010000003.1"/>
</dbReference>
<dbReference type="PANTHER" id="PTHR43464:SF19">
    <property type="entry name" value="UBIQUINONE BIOSYNTHESIS O-METHYLTRANSFERASE, MITOCHONDRIAL"/>
    <property type="match status" value="1"/>
</dbReference>
<evidence type="ECO:0000313" key="6">
    <source>
        <dbReference type="Proteomes" id="UP000198251"/>
    </source>
</evidence>
<gene>
    <name evidence="5" type="ORF">GA0070610_4907</name>
</gene>
<evidence type="ECO:0000313" key="5">
    <source>
        <dbReference type="EMBL" id="SCG18561.1"/>
    </source>
</evidence>
<proteinExistence type="predicted"/>
<dbReference type="EMBL" id="LT607733">
    <property type="protein sequence ID" value="SCG18561.1"/>
    <property type="molecule type" value="Genomic_DNA"/>
</dbReference>
<dbReference type="InterPro" id="IPR029063">
    <property type="entry name" value="SAM-dependent_MTases_sf"/>
</dbReference>
<accession>A0A1C5GFG6</accession>
<evidence type="ECO:0000259" key="4">
    <source>
        <dbReference type="Pfam" id="PF13649"/>
    </source>
</evidence>
<organism evidence="5 6">
    <name type="scientific">Micromonospora echinofusca</name>
    <dbReference type="NCBI Taxonomy" id="47858"/>
    <lineage>
        <taxon>Bacteria</taxon>
        <taxon>Bacillati</taxon>
        <taxon>Actinomycetota</taxon>
        <taxon>Actinomycetes</taxon>
        <taxon>Micromonosporales</taxon>
        <taxon>Micromonosporaceae</taxon>
        <taxon>Micromonospora</taxon>
    </lineage>
</organism>
<keyword evidence="1 5" id="KW-0489">Methyltransferase</keyword>
<dbReference type="Proteomes" id="UP000198251">
    <property type="component" value="Chromosome I"/>
</dbReference>
<keyword evidence="3" id="KW-0949">S-adenosyl-L-methionine</keyword>
<dbReference type="SUPFAM" id="SSF53335">
    <property type="entry name" value="S-adenosyl-L-methionine-dependent methyltransferases"/>
    <property type="match status" value="1"/>
</dbReference>
<sequence length="247" mass="26116">MAEYVDAFVTAYDRFWAPYPQRMGDAWLRLHGHVAPGAERSVLDVGCGTGIVAARFASVGYRVVGVDVSEAMIARARVRLAGTDAVLIAADAADFEVPVPCAFAVSTYDVLNHVGGIDRVRAYLRCVHGAVAPGGWFGFDMSTVKGLLAEVPPVARQDGTVSVEVARGPLDGDRRPLHVTGELRTDDGHATPFSTTITNTAHPVADVLSALADAGWVTSHVAAVDDLLTPVPDPEALPRVAVLARRP</sequence>
<dbReference type="GeneID" id="95805927"/>
<evidence type="ECO:0000256" key="2">
    <source>
        <dbReference type="ARBA" id="ARBA00022679"/>
    </source>
</evidence>
<dbReference type="InterPro" id="IPR041698">
    <property type="entry name" value="Methyltransf_25"/>
</dbReference>
<evidence type="ECO:0000256" key="3">
    <source>
        <dbReference type="ARBA" id="ARBA00022691"/>
    </source>
</evidence>
<dbReference type="GO" id="GO:0032259">
    <property type="term" value="P:methylation"/>
    <property type="evidence" value="ECO:0007669"/>
    <property type="project" value="UniProtKB-KW"/>
</dbReference>
<evidence type="ECO:0000256" key="1">
    <source>
        <dbReference type="ARBA" id="ARBA00022603"/>
    </source>
</evidence>
<dbReference type="AlphaFoldDB" id="A0A1C5GFG6"/>
<keyword evidence="6" id="KW-1185">Reference proteome</keyword>
<dbReference type="PANTHER" id="PTHR43464">
    <property type="entry name" value="METHYLTRANSFERASE"/>
    <property type="match status" value="1"/>
</dbReference>
<dbReference type="Gene3D" id="3.40.50.150">
    <property type="entry name" value="Vaccinia Virus protein VP39"/>
    <property type="match status" value="1"/>
</dbReference>
<reference evidence="5 6" key="1">
    <citation type="submission" date="2016-06" db="EMBL/GenBank/DDBJ databases">
        <authorList>
            <person name="Kjaerup R.B."/>
            <person name="Dalgaard T.S."/>
            <person name="Juul-Madsen H.R."/>
        </authorList>
    </citation>
    <scope>NUCLEOTIDE SEQUENCE [LARGE SCALE GENOMIC DNA]</scope>
    <source>
        <strain evidence="5 6">DSM 43913</strain>
    </source>
</reference>
<name>A0A1C5GFG6_MICEH</name>
<keyword evidence="2 5" id="KW-0808">Transferase</keyword>
<feature type="domain" description="Methyltransferase" evidence="4">
    <location>
        <begin position="42"/>
        <end position="135"/>
    </location>
</feature>
<dbReference type="Gene3D" id="2.20.130.10">
    <property type="entry name" value="CAC2371-like domains"/>
    <property type="match status" value="1"/>
</dbReference>